<dbReference type="EMBL" id="JADILX010000116">
    <property type="protein sequence ID" value="MBO8486290.1"/>
    <property type="molecule type" value="Genomic_DNA"/>
</dbReference>
<keyword evidence="4" id="KW-0732">Signal</keyword>
<evidence type="ECO:0000256" key="3">
    <source>
        <dbReference type="PROSITE-ProRule" id="PRU00339"/>
    </source>
</evidence>
<keyword evidence="1" id="KW-0677">Repeat</keyword>
<dbReference type="PANTHER" id="PTHR44943">
    <property type="entry name" value="CELLULOSE SYNTHASE OPERON PROTEIN C"/>
    <property type="match status" value="1"/>
</dbReference>
<evidence type="ECO:0000256" key="1">
    <source>
        <dbReference type="ARBA" id="ARBA00022737"/>
    </source>
</evidence>
<comment type="caution">
    <text evidence="5">The sequence shown here is derived from an EMBL/GenBank/DDBJ whole genome shotgun (WGS) entry which is preliminary data.</text>
</comment>
<dbReference type="InterPro" id="IPR019734">
    <property type="entry name" value="TPR_rpt"/>
</dbReference>
<feature type="repeat" description="TPR" evidence="3">
    <location>
        <begin position="156"/>
        <end position="189"/>
    </location>
</feature>
<protein>
    <submittedName>
        <fullName evidence="5">Tetratricopeptide repeat protein</fullName>
    </submittedName>
</protein>
<gene>
    <name evidence="5" type="ORF">IAB78_07695</name>
</gene>
<name>A0A9D9NRX4_9BACT</name>
<evidence type="ECO:0000313" key="5">
    <source>
        <dbReference type="EMBL" id="MBO8486290.1"/>
    </source>
</evidence>
<reference evidence="5" key="2">
    <citation type="journal article" date="2021" name="PeerJ">
        <title>Extensive microbial diversity within the chicken gut microbiome revealed by metagenomics and culture.</title>
        <authorList>
            <person name="Gilroy R."/>
            <person name="Ravi A."/>
            <person name="Getino M."/>
            <person name="Pursley I."/>
            <person name="Horton D.L."/>
            <person name="Alikhan N.F."/>
            <person name="Baker D."/>
            <person name="Gharbi K."/>
            <person name="Hall N."/>
            <person name="Watson M."/>
            <person name="Adriaenssens E.M."/>
            <person name="Foster-Nyarko E."/>
            <person name="Jarju S."/>
            <person name="Secka A."/>
            <person name="Antonio M."/>
            <person name="Oren A."/>
            <person name="Chaudhuri R.R."/>
            <person name="La Ragione R."/>
            <person name="Hildebrand F."/>
            <person name="Pallen M.J."/>
        </authorList>
    </citation>
    <scope>NUCLEOTIDE SEQUENCE</scope>
    <source>
        <strain evidence="5">B2-16538</strain>
    </source>
</reference>
<dbReference type="Proteomes" id="UP000823750">
    <property type="component" value="Unassembled WGS sequence"/>
</dbReference>
<sequence length="312" mass="33483">MKRFFLTLTAVVLAAGTMAAQDMAQATETYNNGAMSLQMGDNASALAYFEQALAMGEACGEEGTDLVNNCKDIIPQVTLAIAKDMIQAENYDGAVPQLQKAAEVAGTYGKPEVADEANGLIPQVYMQKANTLLNAKDFAGAIAAYEQTIAADPDNGNAYLRLGMAYGATGKIAEAEAAYTSAMQYGMESQATKQLSTLYLRLSQSYIKSQKYAEGIDAALKSNEYKENANAMYLAGNAAMKLNKTSDAINYYEQYVALSPNAKNVNDIYYTIAVVAQQAGNKEKACGYYQKLLSHAKYGATAKAQMQALQCN</sequence>
<proteinExistence type="predicted"/>
<dbReference type="Pfam" id="PF13432">
    <property type="entry name" value="TPR_16"/>
    <property type="match status" value="2"/>
</dbReference>
<feature type="repeat" description="TPR" evidence="3">
    <location>
        <begin position="229"/>
        <end position="262"/>
    </location>
</feature>
<evidence type="ECO:0000256" key="4">
    <source>
        <dbReference type="SAM" id="SignalP"/>
    </source>
</evidence>
<dbReference type="SMART" id="SM00028">
    <property type="entry name" value="TPR"/>
    <property type="match status" value="5"/>
</dbReference>
<dbReference type="SUPFAM" id="SSF48452">
    <property type="entry name" value="TPR-like"/>
    <property type="match status" value="1"/>
</dbReference>
<evidence type="ECO:0000256" key="2">
    <source>
        <dbReference type="ARBA" id="ARBA00022803"/>
    </source>
</evidence>
<keyword evidence="2 3" id="KW-0802">TPR repeat</keyword>
<dbReference type="InterPro" id="IPR011990">
    <property type="entry name" value="TPR-like_helical_dom_sf"/>
</dbReference>
<feature type="repeat" description="TPR" evidence="3">
    <location>
        <begin position="122"/>
        <end position="155"/>
    </location>
</feature>
<accession>A0A9D9NRX4</accession>
<dbReference type="PROSITE" id="PS50005">
    <property type="entry name" value="TPR"/>
    <property type="match status" value="3"/>
</dbReference>
<dbReference type="AlphaFoldDB" id="A0A9D9NRX4"/>
<organism evidence="5 6">
    <name type="scientific">Candidatus Cryptobacteroides excrementavium</name>
    <dbReference type="NCBI Taxonomy" id="2840759"/>
    <lineage>
        <taxon>Bacteria</taxon>
        <taxon>Pseudomonadati</taxon>
        <taxon>Bacteroidota</taxon>
        <taxon>Bacteroidia</taxon>
        <taxon>Bacteroidales</taxon>
        <taxon>Candidatus Cryptobacteroides</taxon>
    </lineage>
</organism>
<feature type="chain" id="PRO_5039051962" evidence="4">
    <location>
        <begin position="21"/>
        <end position="312"/>
    </location>
</feature>
<reference evidence="5" key="1">
    <citation type="submission" date="2020-10" db="EMBL/GenBank/DDBJ databases">
        <authorList>
            <person name="Gilroy R."/>
        </authorList>
    </citation>
    <scope>NUCLEOTIDE SEQUENCE</scope>
    <source>
        <strain evidence="5">B2-16538</strain>
    </source>
</reference>
<feature type="signal peptide" evidence="4">
    <location>
        <begin position="1"/>
        <end position="20"/>
    </location>
</feature>
<dbReference type="PANTHER" id="PTHR44943:SF8">
    <property type="entry name" value="TPR REPEAT-CONTAINING PROTEIN MJ0263"/>
    <property type="match status" value="1"/>
</dbReference>
<dbReference type="Pfam" id="PF13174">
    <property type="entry name" value="TPR_6"/>
    <property type="match status" value="1"/>
</dbReference>
<dbReference type="InterPro" id="IPR051685">
    <property type="entry name" value="Ycf3/AcsC/BcsC/TPR_MFPF"/>
</dbReference>
<dbReference type="Gene3D" id="1.25.40.10">
    <property type="entry name" value="Tetratricopeptide repeat domain"/>
    <property type="match status" value="2"/>
</dbReference>
<evidence type="ECO:0000313" key="6">
    <source>
        <dbReference type="Proteomes" id="UP000823750"/>
    </source>
</evidence>